<dbReference type="EMBL" id="QREL01000001">
    <property type="protein sequence ID" value="REE28165.1"/>
    <property type="molecule type" value="Genomic_DNA"/>
</dbReference>
<dbReference type="PROSITE" id="PS51257">
    <property type="entry name" value="PROKAR_LIPOPROTEIN"/>
    <property type="match status" value="1"/>
</dbReference>
<dbReference type="Gene3D" id="3.40.1000.10">
    <property type="entry name" value="Mog1/PsbP, alpha/beta/alpha sandwich"/>
    <property type="match status" value="1"/>
</dbReference>
<dbReference type="RefSeq" id="WP_245942733.1">
    <property type="nucleotide sequence ID" value="NZ_QREL01000001.1"/>
</dbReference>
<keyword evidence="2" id="KW-1185">Reference proteome</keyword>
<name>A0A371NCC7_9EURY</name>
<proteinExistence type="predicted"/>
<evidence type="ECO:0000313" key="1">
    <source>
        <dbReference type="EMBL" id="REE28165.1"/>
    </source>
</evidence>
<evidence type="ECO:0000313" key="2">
    <source>
        <dbReference type="Proteomes" id="UP000256864"/>
    </source>
</evidence>
<dbReference type="AlphaFoldDB" id="A0A371NCC7"/>
<dbReference type="Pfam" id="PF18933">
    <property type="entry name" value="PsbP_2"/>
    <property type="match status" value="1"/>
</dbReference>
<comment type="caution">
    <text evidence="1">The sequence shown here is derived from an EMBL/GenBank/DDBJ whole genome shotgun (WGS) entry which is preliminary data.</text>
</comment>
<protein>
    <recommendedName>
        <fullName evidence="3">PsbP protein</fullName>
    </recommendedName>
</protein>
<sequence length="175" mass="19502">MKRYMLILFMVLVVSVSGCTSEDAGSENQTKTFTGNNVSFEYPSDWVTANSLANDTVAAVGDPSSVDSSGLARVSVVIQSKDLKGNLYDMYRANYEALFTNSSYRRVSETNTTIGSYQAIENLYIITDSGIQKKQRAIWIENNGRVYVILCTAPADKFDAESRNFDLIVRTLRFL</sequence>
<accession>A0A371NCC7</accession>
<reference evidence="1 2" key="1">
    <citation type="submission" date="2018-07" db="EMBL/GenBank/DDBJ databases">
        <title>Genomic Encyclopedia of Type Strains, Phase IV (KMG-IV): sequencing the most valuable type-strain genomes for metagenomic binning, comparative biology and taxonomic classification.</title>
        <authorList>
            <person name="Goeker M."/>
        </authorList>
    </citation>
    <scope>NUCLEOTIDE SEQUENCE [LARGE SCALE GENOMIC DNA]</scope>
    <source>
        <strain evidence="1 2">DSM 7466</strain>
    </source>
</reference>
<gene>
    <name evidence="1" type="ORF">C7452_0165</name>
</gene>
<dbReference type="Proteomes" id="UP000256864">
    <property type="component" value="Unassembled WGS sequence"/>
</dbReference>
<dbReference type="GeneID" id="301442965"/>
<organism evidence="1 2">
    <name type="scientific">Methanothermobacter defluvii</name>
    <dbReference type="NCBI Taxonomy" id="49339"/>
    <lineage>
        <taxon>Archaea</taxon>
        <taxon>Methanobacteriati</taxon>
        <taxon>Methanobacteriota</taxon>
        <taxon>Methanomada group</taxon>
        <taxon>Methanobacteria</taxon>
        <taxon>Methanobacteriales</taxon>
        <taxon>Methanobacteriaceae</taxon>
        <taxon>Methanothermobacter</taxon>
    </lineage>
</organism>
<evidence type="ECO:0008006" key="3">
    <source>
        <dbReference type="Google" id="ProtNLM"/>
    </source>
</evidence>